<evidence type="ECO:0000259" key="1">
    <source>
        <dbReference type="Pfam" id="PF13799"/>
    </source>
</evidence>
<evidence type="ECO:0000313" key="3">
    <source>
        <dbReference type="Proteomes" id="UP000561326"/>
    </source>
</evidence>
<dbReference type="InterPro" id="IPR025237">
    <property type="entry name" value="DUF4183"/>
</dbReference>
<reference evidence="2 3" key="1">
    <citation type="submission" date="2020-04" db="EMBL/GenBank/DDBJ databases">
        <authorList>
            <person name="Hitch T.C.A."/>
            <person name="Wylensek D."/>
            <person name="Clavel T."/>
        </authorList>
    </citation>
    <scope>NUCLEOTIDE SEQUENCE [LARGE SCALE GENOMIC DNA]</scope>
    <source>
        <strain evidence="2 3">WB01_D5_05</strain>
    </source>
</reference>
<dbReference type="GeneID" id="99678145"/>
<feature type="domain" description="DUF4183" evidence="1">
    <location>
        <begin position="24"/>
        <end position="87"/>
    </location>
</feature>
<organism evidence="2 3">
    <name type="scientific">Aneurinibacillus aneurinilyticus</name>
    <name type="common">Bacillus aneurinolyticus</name>
    <dbReference type="NCBI Taxonomy" id="1391"/>
    <lineage>
        <taxon>Bacteria</taxon>
        <taxon>Bacillati</taxon>
        <taxon>Bacillota</taxon>
        <taxon>Bacilli</taxon>
        <taxon>Bacillales</taxon>
        <taxon>Paenibacillaceae</taxon>
        <taxon>Aneurinibacillus group</taxon>
        <taxon>Aneurinibacillus</taxon>
    </lineage>
</organism>
<dbReference type="RefSeq" id="WP_081696177.1">
    <property type="nucleotide sequence ID" value="NZ_CABKST010000269.1"/>
</dbReference>
<dbReference type="Proteomes" id="UP000561326">
    <property type="component" value="Unassembled WGS sequence"/>
</dbReference>
<dbReference type="Pfam" id="PF13799">
    <property type="entry name" value="DUF4183"/>
    <property type="match status" value="1"/>
</dbReference>
<evidence type="ECO:0000313" key="2">
    <source>
        <dbReference type="EMBL" id="NMF01203.1"/>
    </source>
</evidence>
<dbReference type="OrthoDB" id="2476785at2"/>
<sequence length="96" mass="10341">MIPTVQRYFYTVATDIQVPVVIPATEFTDDSGVPASEFTNFGQSSYSNLYINGILQEGSVYSVNPIALAINPNGSTIFAGEPIILEIVKLSAQVLL</sequence>
<protein>
    <submittedName>
        <fullName evidence="2">DUF4183 domain-containing protein</fullName>
    </submittedName>
</protein>
<dbReference type="EMBL" id="JABAGO010000071">
    <property type="protein sequence ID" value="NMF01203.1"/>
    <property type="molecule type" value="Genomic_DNA"/>
</dbReference>
<name>A0A848D4P8_ANEAE</name>
<comment type="caution">
    <text evidence="2">The sequence shown here is derived from an EMBL/GenBank/DDBJ whole genome shotgun (WGS) entry which is preliminary data.</text>
</comment>
<gene>
    <name evidence="2" type="ORF">HF838_23685</name>
</gene>
<proteinExistence type="predicted"/>
<dbReference type="AlphaFoldDB" id="A0A848D4P8"/>
<accession>A0A848D4P8</accession>